<evidence type="ECO:0000313" key="1">
    <source>
        <dbReference type="EMBL" id="JAH24065.1"/>
    </source>
</evidence>
<reference evidence="1" key="1">
    <citation type="submission" date="2014-11" db="EMBL/GenBank/DDBJ databases">
        <authorList>
            <person name="Amaro Gonzalez C."/>
        </authorList>
    </citation>
    <scope>NUCLEOTIDE SEQUENCE</scope>
</reference>
<sequence>MINCSLACFICSLSAPIVLYQLAVLPTMSLIARYVAIDVEKPVRCEAPVIRRICTNFRVPEKFVNRYEWVVRDKKVQLIPRVVSITK</sequence>
<protein>
    <submittedName>
        <fullName evidence="1">Uncharacterized protein</fullName>
    </submittedName>
</protein>
<reference evidence="1" key="2">
    <citation type="journal article" date="2015" name="Fish Shellfish Immunol.">
        <title>Early steps in the European eel (Anguilla anguilla)-Vibrio vulnificus interaction in the gills: Role of the RtxA13 toxin.</title>
        <authorList>
            <person name="Callol A."/>
            <person name="Pajuelo D."/>
            <person name="Ebbesson L."/>
            <person name="Teles M."/>
            <person name="MacKenzie S."/>
            <person name="Amaro C."/>
        </authorList>
    </citation>
    <scope>NUCLEOTIDE SEQUENCE</scope>
</reference>
<dbReference type="AlphaFoldDB" id="A0A0E9R6G0"/>
<dbReference type="EMBL" id="GBXM01084512">
    <property type="protein sequence ID" value="JAH24065.1"/>
    <property type="molecule type" value="Transcribed_RNA"/>
</dbReference>
<proteinExistence type="predicted"/>
<accession>A0A0E9R6G0</accession>
<organism evidence="1">
    <name type="scientific">Anguilla anguilla</name>
    <name type="common">European freshwater eel</name>
    <name type="synonym">Muraena anguilla</name>
    <dbReference type="NCBI Taxonomy" id="7936"/>
    <lineage>
        <taxon>Eukaryota</taxon>
        <taxon>Metazoa</taxon>
        <taxon>Chordata</taxon>
        <taxon>Craniata</taxon>
        <taxon>Vertebrata</taxon>
        <taxon>Euteleostomi</taxon>
        <taxon>Actinopterygii</taxon>
        <taxon>Neopterygii</taxon>
        <taxon>Teleostei</taxon>
        <taxon>Anguilliformes</taxon>
        <taxon>Anguillidae</taxon>
        <taxon>Anguilla</taxon>
    </lineage>
</organism>
<name>A0A0E9R6G0_ANGAN</name>